<dbReference type="Proteomes" id="UP000202763">
    <property type="component" value="Segment"/>
</dbReference>
<evidence type="ECO:0000313" key="1">
    <source>
        <dbReference type="EMBL" id="AKO60912.1"/>
    </source>
</evidence>
<dbReference type="RefSeq" id="YP_009225445.1">
    <property type="nucleotide sequence ID" value="NC_029094.1"/>
</dbReference>
<name>A0A0H4INN0_9CAUD</name>
<evidence type="ECO:0000313" key="2">
    <source>
        <dbReference type="Proteomes" id="UP000202763"/>
    </source>
</evidence>
<dbReference type="EMBL" id="KR534323">
    <property type="protein sequence ID" value="AKO60912.1"/>
    <property type="molecule type" value="Genomic_DNA"/>
</dbReference>
<organism evidence="1 2">
    <name type="scientific">Pseudoalteromonas phage H101</name>
    <dbReference type="NCBI Taxonomy" id="1654919"/>
    <lineage>
        <taxon>Viruses</taxon>
        <taxon>Duplodnaviria</taxon>
        <taxon>Heunggongvirae</taxon>
        <taxon>Uroviricota</taxon>
        <taxon>Caudoviricetes</taxon>
        <taxon>Shandongvirus</taxon>
        <taxon>Shandongvirus H101</taxon>
    </lineage>
</organism>
<sequence length="59" mass="7021">MSDKMVRFAAVAKYTHKRLGIDFNTLRFKTTLDDFISFEEMMYIDNDYEVAGYKDNEPK</sequence>
<accession>A0A0H4INN0</accession>
<reference evidence="1 2" key="1">
    <citation type="submission" date="2015-05" db="EMBL/GenBank/DDBJ databases">
        <authorList>
            <person name="Wang D.B."/>
            <person name="Wang M."/>
        </authorList>
    </citation>
    <scope>NUCLEOTIDE SEQUENCE [LARGE SCALE GENOMIC DNA]</scope>
</reference>
<keyword evidence="2" id="KW-1185">Reference proteome</keyword>
<dbReference type="KEGG" id="vg:26796506"/>
<dbReference type="GeneID" id="26796506"/>
<proteinExistence type="predicted"/>
<protein>
    <submittedName>
        <fullName evidence="1">Uncharacterized protein</fullName>
    </submittedName>
</protein>